<dbReference type="EMBL" id="AP019400">
    <property type="protein sequence ID" value="BBI32879.1"/>
    <property type="molecule type" value="Genomic_DNA"/>
</dbReference>
<keyword evidence="9" id="KW-0067">ATP-binding</keyword>
<dbReference type="PANTHER" id="PTHR34220">
    <property type="entry name" value="SENSOR HISTIDINE KINASE YPDA"/>
    <property type="match status" value="1"/>
</dbReference>
<protein>
    <recommendedName>
        <fullName evidence="3">histidine kinase</fullName>
        <ecNumber evidence="3">2.7.13.3</ecNumber>
    </recommendedName>
</protein>
<dbReference type="SUPFAM" id="SSF158472">
    <property type="entry name" value="HAMP domain-like"/>
    <property type="match status" value="1"/>
</dbReference>
<dbReference type="GO" id="GO:0005524">
    <property type="term" value="F:ATP binding"/>
    <property type="evidence" value="ECO:0007669"/>
    <property type="project" value="UniProtKB-KW"/>
</dbReference>
<dbReference type="InterPro" id="IPR003660">
    <property type="entry name" value="HAMP_dom"/>
</dbReference>
<evidence type="ECO:0000259" key="13">
    <source>
        <dbReference type="PROSITE" id="PS50109"/>
    </source>
</evidence>
<evidence type="ECO:0000259" key="14">
    <source>
        <dbReference type="PROSITE" id="PS50885"/>
    </source>
</evidence>
<dbReference type="GO" id="GO:0000155">
    <property type="term" value="F:phosphorelay sensor kinase activity"/>
    <property type="evidence" value="ECO:0007669"/>
    <property type="project" value="InterPro"/>
</dbReference>
<comment type="catalytic activity">
    <reaction evidence="1">
        <text>ATP + protein L-histidine = ADP + protein N-phospho-L-histidine.</text>
        <dbReference type="EC" id="2.7.13.3"/>
    </reaction>
</comment>
<dbReference type="InterPro" id="IPR003594">
    <property type="entry name" value="HATPase_dom"/>
</dbReference>
<dbReference type="InterPro" id="IPR005467">
    <property type="entry name" value="His_kinase_dom"/>
</dbReference>
<evidence type="ECO:0000256" key="12">
    <source>
        <dbReference type="SAM" id="Phobius"/>
    </source>
</evidence>
<dbReference type="SMART" id="SM00304">
    <property type="entry name" value="HAMP"/>
    <property type="match status" value="1"/>
</dbReference>
<evidence type="ECO:0000256" key="4">
    <source>
        <dbReference type="ARBA" id="ARBA00022475"/>
    </source>
</evidence>
<dbReference type="InterPro" id="IPR036890">
    <property type="entry name" value="HATPase_C_sf"/>
</dbReference>
<feature type="transmembrane region" description="Helical" evidence="12">
    <location>
        <begin position="13"/>
        <end position="35"/>
    </location>
</feature>
<evidence type="ECO:0000256" key="10">
    <source>
        <dbReference type="ARBA" id="ARBA00023012"/>
    </source>
</evidence>
<keyword evidence="11 12" id="KW-0472">Membrane</keyword>
<accession>A0A3T1D4D8</accession>
<dbReference type="PANTHER" id="PTHR34220:SF7">
    <property type="entry name" value="SENSOR HISTIDINE KINASE YPDA"/>
    <property type="match status" value="1"/>
</dbReference>
<keyword evidence="12" id="KW-0812">Transmembrane</keyword>
<dbReference type="OrthoDB" id="9776552at2"/>
<evidence type="ECO:0000256" key="2">
    <source>
        <dbReference type="ARBA" id="ARBA00004651"/>
    </source>
</evidence>
<dbReference type="Proteomes" id="UP000289856">
    <property type="component" value="Chromosome"/>
</dbReference>
<evidence type="ECO:0000256" key="5">
    <source>
        <dbReference type="ARBA" id="ARBA00022553"/>
    </source>
</evidence>
<dbReference type="EC" id="2.7.13.3" evidence="3"/>
<dbReference type="Gene3D" id="6.10.340.10">
    <property type="match status" value="1"/>
</dbReference>
<dbReference type="PROSITE" id="PS50109">
    <property type="entry name" value="HIS_KIN"/>
    <property type="match status" value="1"/>
</dbReference>
<dbReference type="Pfam" id="PF06580">
    <property type="entry name" value="His_kinase"/>
    <property type="match status" value="1"/>
</dbReference>
<evidence type="ECO:0000256" key="6">
    <source>
        <dbReference type="ARBA" id="ARBA00022679"/>
    </source>
</evidence>
<organism evidence="15 16">
    <name type="scientific">Cohnella abietis</name>
    <dbReference type="NCBI Taxonomy" id="2507935"/>
    <lineage>
        <taxon>Bacteria</taxon>
        <taxon>Bacillati</taxon>
        <taxon>Bacillota</taxon>
        <taxon>Bacilli</taxon>
        <taxon>Bacillales</taxon>
        <taxon>Paenibacillaceae</taxon>
        <taxon>Cohnella</taxon>
    </lineage>
</organism>
<comment type="subcellular location">
    <subcellularLocation>
        <location evidence="2">Cell membrane</location>
        <topology evidence="2">Multi-pass membrane protein</topology>
    </subcellularLocation>
</comment>
<evidence type="ECO:0000256" key="8">
    <source>
        <dbReference type="ARBA" id="ARBA00022777"/>
    </source>
</evidence>
<evidence type="ECO:0000256" key="1">
    <source>
        <dbReference type="ARBA" id="ARBA00000085"/>
    </source>
</evidence>
<feature type="domain" description="Histidine kinase" evidence="13">
    <location>
        <begin position="474"/>
        <end position="578"/>
    </location>
</feature>
<evidence type="ECO:0000256" key="9">
    <source>
        <dbReference type="ARBA" id="ARBA00022840"/>
    </source>
</evidence>
<feature type="transmembrane region" description="Helical" evidence="12">
    <location>
        <begin position="290"/>
        <end position="313"/>
    </location>
</feature>
<evidence type="ECO:0000256" key="11">
    <source>
        <dbReference type="ARBA" id="ARBA00023136"/>
    </source>
</evidence>
<evidence type="ECO:0000313" key="16">
    <source>
        <dbReference type="Proteomes" id="UP000289856"/>
    </source>
</evidence>
<reference evidence="15 16" key="1">
    <citation type="submission" date="2019-01" db="EMBL/GenBank/DDBJ databases">
        <title>Complete genome sequence of Cohnella hallensis HS21 isolated from Korean fir (Abies koreana) rhizospheric soil.</title>
        <authorList>
            <person name="Jiang L."/>
            <person name="Kang S.W."/>
            <person name="Kim S."/>
            <person name="Jung J."/>
            <person name="Kim C.Y."/>
            <person name="Kim D.H."/>
            <person name="Kim S.W."/>
            <person name="Lee J."/>
        </authorList>
    </citation>
    <scope>NUCLEOTIDE SEQUENCE [LARGE SCALE GENOMIC DNA]</scope>
    <source>
        <strain evidence="15 16">HS21</strain>
    </source>
</reference>
<dbReference type="GO" id="GO:0005886">
    <property type="term" value="C:plasma membrane"/>
    <property type="evidence" value="ECO:0007669"/>
    <property type="project" value="UniProtKB-SubCell"/>
</dbReference>
<dbReference type="InterPro" id="IPR010559">
    <property type="entry name" value="Sig_transdc_His_kin_internal"/>
</dbReference>
<dbReference type="SUPFAM" id="SSF55874">
    <property type="entry name" value="ATPase domain of HSP90 chaperone/DNA topoisomerase II/histidine kinase"/>
    <property type="match status" value="1"/>
</dbReference>
<keyword evidence="5" id="KW-0597">Phosphoprotein</keyword>
<proteinExistence type="predicted"/>
<dbReference type="AlphaFoldDB" id="A0A3T1D4D8"/>
<dbReference type="KEGG" id="cohn:KCTCHS21_22780"/>
<dbReference type="PROSITE" id="PS50885">
    <property type="entry name" value="HAMP"/>
    <property type="match status" value="1"/>
</dbReference>
<evidence type="ECO:0000256" key="7">
    <source>
        <dbReference type="ARBA" id="ARBA00022741"/>
    </source>
</evidence>
<evidence type="ECO:0000256" key="3">
    <source>
        <dbReference type="ARBA" id="ARBA00012438"/>
    </source>
</evidence>
<dbReference type="Pfam" id="PF02518">
    <property type="entry name" value="HATPase_c"/>
    <property type="match status" value="1"/>
</dbReference>
<keyword evidence="16" id="KW-1185">Reference proteome</keyword>
<keyword evidence="7" id="KW-0547">Nucleotide-binding</keyword>
<keyword evidence="4" id="KW-1003">Cell membrane</keyword>
<keyword evidence="8" id="KW-0418">Kinase</keyword>
<sequence>MKWMKRTIDNIPIFPKLVITFLIIMMPLFTLSLVFNELGKQEVKSQISNSITMNIHYYFMSLEKELERIIRTQQEFINDENLMQLSNSLSIMSDYQRTKAINDLKSRLTALKDSSIYIKDISVYVDSLNGTISTSNAEDTPSTKEEAEEIFKATYTSGIPITFWQDRLYLNLTYPNNVMNQGKSPQFIQNIELSMEALTNALSAFPQDGGAILFNDNWFIANNKYLEPLTAIQNKLAEPMQQSDTFTKQLEVGKAKYMVIYEKSMFLQASLLFYFPENVIVGQLKTYGTWFWLLVISSFVIVILFSYGIYLLIYRPLQTLIRRFRSVEGGNFNAVLTSIRGDEFGFIFNRFERTVVSLRTLIDELYVQKIRLQQSELKQLQMQITPHFLYNSFFILHRLIKNDDNQMAELVSKNLGDYFHYITRNGLEEVPFEHEVNHVRSYVEIQNIRFSNRIVVDFEPLPEVFRGVMIPRLILQPLVENAYEHGLGDIVMEGKLQIRFAMDADRLYFSVEDNGGGITEERMDEMVRKLNSEDEGETTGLINIQRRLKLKYGERGGLEMMHGALGGLLVRIYIPYDEENNDVSNINR</sequence>
<keyword evidence="10" id="KW-0902">Two-component regulatory system</keyword>
<name>A0A3T1D4D8_9BACL</name>
<evidence type="ECO:0000313" key="15">
    <source>
        <dbReference type="EMBL" id="BBI32879.1"/>
    </source>
</evidence>
<keyword evidence="12" id="KW-1133">Transmembrane helix</keyword>
<dbReference type="Gene3D" id="3.30.565.10">
    <property type="entry name" value="Histidine kinase-like ATPase, C-terminal domain"/>
    <property type="match status" value="1"/>
</dbReference>
<dbReference type="InterPro" id="IPR050640">
    <property type="entry name" value="Bact_2-comp_sensor_kinase"/>
</dbReference>
<gene>
    <name evidence="15" type="ORF">KCTCHS21_22780</name>
</gene>
<feature type="domain" description="HAMP" evidence="14">
    <location>
        <begin position="315"/>
        <end position="363"/>
    </location>
</feature>
<keyword evidence="6" id="KW-0808">Transferase</keyword>